<dbReference type="RefSeq" id="WP_188439728.1">
    <property type="nucleotide sequence ID" value="NZ_BMGK01000003.1"/>
</dbReference>
<organism evidence="3 4">
    <name type="scientific">Planktosalinus lacus</name>
    <dbReference type="NCBI Taxonomy" id="1526573"/>
    <lineage>
        <taxon>Bacteria</taxon>
        <taxon>Pseudomonadati</taxon>
        <taxon>Bacteroidota</taxon>
        <taxon>Flavobacteriia</taxon>
        <taxon>Flavobacteriales</taxon>
        <taxon>Flavobacteriaceae</taxon>
        <taxon>Planktosalinus</taxon>
    </lineage>
</organism>
<keyword evidence="4" id="KW-1185">Reference proteome</keyword>
<dbReference type="Gene3D" id="2.40.30.170">
    <property type="match status" value="1"/>
</dbReference>
<dbReference type="Proteomes" id="UP000652231">
    <property type="component" value="Unassembled WGS sequence"/>
</dbReference>
<feature type="domain" description="CusB-like beta-barrel" evidence="2">
    <location>
        <begin position="227"/>
        <end position="296"/>
    </location>
</feature>
<name>A0A8J2V8U8_9FLAO</name>
<dbReference type="SUPFAM" id="SSF111369">
    <property type="entry name" value="HlyD-like secretion proteins"/>
    <property type="match status" value="1"/>
</dbReference>
<dbReference type="Pfam" id="PF25954">
    <property type="entry name" value="Beta-barrel_RND_2"/>
    <property type="match status" value="1"/>
</dbReference>
<comment type="caution">
    <text evidence="3">The sequence shown here is derived from an EMBL/GenBank/DDBJ whole genome shotgun (WGS) entry which is preliminary data.</text>
</comment>
<dbReference type="GO" id="GO:0015562">
    <property type="term" value="F:efflux transmembrane transporter activity"/>
    <property type="evidence" value="ECO:0007669"/>
    <property type="project" value="TreeGrafter"/>
</dbReference>
<evidence type="ECO:0000259" key="1">
    <source>
        <dbReference type="Pfam" id="PF25917"/>
    </source>
</evidence>
<dbReference type="PANTHER" id="PTHR30469:SF15">
    <property type="entry name" value="HLYD FAMILY OF SECRETION PROTEINS"/>
    <property type="match status" value="1"/>
</dbReference>
<gene>
    <name evidence="3" type="ORF">GCM10011312_07930</name>
</gene>
<reference evidence="3" key="2">
    <citation type="submission" date="2020-09" db="EMBL/GenBank/DDBJ databases">
        <authorList>
            <person name="Sun Q."/>
            <person name="Zhou Y."/>
        </authorList>
    </citation>
    <scope>NUCLEOTIDE SEQUENCE</scope>
    <source>
        <strain evidence="3">CGMCC 1.12924</strain>
    </source>
</reference>
<reference evidence="3" key="1">
    <citation type="journal article" date="2014" name="Int. J. Syst. Evol. Microbiol.">
        <title>Complete genome sequence of Corynebacterium casei LMG S-19264T (=DSM 44701T), isolated from a smear-ripened cheese.</title>
        <authorList>
            <consortium name="US DOE Joint Genome Institute (JGI-PGF)"/>
            <person name="Walter F."/>
            <person name="Albersmeier A."/>
            <person name="Kalinowski J."/>
            <person name="Ruckert C."/>
        </authorList>
    </citation>
    <scope>NUCLEOTIDE SEQUENCE</scope>
    <source>
        <strain evidence="3">CGMCC 1.12924</strain>
    </source>
</reference>
<feature type="domain" description="Multidrug resistance protein MdtA-like barrel-sandwich hybrid" evidence="1">
    <location>
        <begin position="71"/>
        <end position="215"/>
    </location>
</feature>
<sequence>MRRIILIVLGVLILLVAFFWARSIADVEKKVEEAPEKILKTVFVDTVTNKNIPIIVPATGTLMAKERLAIFAEVEGLFLKSAHDFKPGQQYNRGELLLQINSSEFEASVQSARSNLYNLITAMMPDLRLDYPDSFQKWQEYLSDFDIRKTTPALPEASSEQEKYFITGRNITTTYFDIKNREERLGKFNIRAPFTGILTEALVTKGSLIRPGQKLGEFINPEIFEMEVSVPKNFVDFLETGKTVKLSTIDKTKEFQGTISRINARIDQNTQTVNVFVTVKGENLREGMFLEAQLDAREESNAYSIARKLIVNESQIYIVKDDKIQLLDVELVYSTDREVVVKGIPDNTIILREVLPGAFEGQPVKINDPNSEITN</sequence>
<proteinExistence type="predicted"/>
<accession>A0A8J2V8U8</accession>
<dbReference type="InterPro" id="IPR058625">
    <property type="entry name" value="MdtA-like_BSH"/>
</dbReference>
<dbReference type="PANTHER" id="PTHR30469">
    <property type="entry name" value="MULTIDRUG RESISTANCE PROTEIN MDTA"/>
    <property type="match status" value="1"/>
</dbReference>
<evidence type="ECO:0000313" key="4">
    <source>
        <dbReference type="Proteomes" id="UP000652231"/>
    </source>
</evidence>
<dbReference type="Gene3D" id="2.40.50.100">
    <property type="match status" value="1"/>
</dbReference>
<dbReference type="Gene3D" id="1.10.287.470">
    <property type="entry name" value="Helix hairpin bin"/>
    <property type="match status" value="1"/>
</dbReference>
<evidence type="ECO:0000259" key="2">
    <source>
        <dbReference type="Pfam" id="PF25954"/>
    </source>
</evidence>
<dbReference type="Pfam" id="PF25917">
    <property type="entry name" value="BSH_RND"/>
    <property type="match status" value="1"/>
</dbReference>
<dbReference type="AlphaFoldDB" id="A0A8J2V8U8"/>
<evidence type="ECO:0000313" key="3">
    <source>
        <dbReference type="EMBL" id="GGD86328.1"/>
    </source>
</evidence>
<dbReference type="EMBL" id="BMGK01000003">
    <property type="protein sequence ID" value="GGD86328.1"/>
    <property type="molecule type" value="Genomic_DNA"/>
</dbReference>
<dbReference type="GO" id="GO:1990281">
    <property type="term" value="C:efflux pump complex"/>
    <property type="evidence" value="ECO:0007669"/>
    <property type="project" value="TreeGrafter"/>
</dbReference>
<protein>
    <recommendedName>
        <fullName evidence="5">Efflux transporter periplasmic adaptor subunit</fullName>
    </recommendedName>
</protein>
<dbReference type="InterPro" id="IPR058792">
    <property type="entry name" value="Beta-barrel_RND_2"/>
</dbReference>
<evidence type="ECO:0008006" key="5">
    <source>
        <dbReference type="Google" id="ProtNLM"/>
    </source>
</evidence>